<organism evidence="7 8">
    <name type="scientific">Streptomyces radiopugnans</name>
    <dbReference type="NCBI Taxonomy" id="403935"/>
    <lineage>
        <taxon>Bacteria</taxon>
        <taxon>Bacillati</taxon>
        <taxon>Actinomycetota</taxon>
        <taxon>Actinomycetes</taxon>
        <taxon>Kitasatosporales</taxon>
        <taxon>Streptomycetaceae</taxon>
        <taxon>Streptomyces</taxon>
    </lineage>
</organism>
<protein>
    <submittedName>
        <fullName evidence="7">Multicomponent Na+:H+ antiporter subunit E</fullName>
    </submittedName>
</protein>
<dbReference type="STRING" id="403935.SAMN05216481_10652"/>
<evidence type="ECO:0000256" key="4">
    <source>
        <dbReference type="ARBA" id="ARBA00022692"/>
    </source>
</evidence>
<reference evidence="7 8" key="1">
    <citation type="submission" date="2016-10" db="EMBL/GenBank/DDBJ databases">
        <authorList>
            <person name="de Groot N.N."/>
        </authorList>
    </citation>
    <scope>NUCLEOTIDE SEQUENCE [LARGE SCALE GENOMIC DNA]</scope>
    <source>
        <strain evidence="7 8">CGMCC 4.3519</strain>
    </source>
</reference>
<dbReference type="RefSeq" id="WP_093659330.1">
    <property type="nucleotide sequence ID" value="NZ_FOET01000006.1"/>
</dbReference>
<evidence type="ECO:0000313" key="8">
    <source>
        <dbReference type="Proteomes" id="UP000199055"/>
    </source>
</evidence>
<keyword evidence="5" id="KW-1133">Transmembrane helix</keyword>
<evidence type="ECO:0000256" key="5">
    <source>
        <dbReference type="ARBA" id="ARBA00022989"/>
    </source>
</evidence>
<dbReference type="InterPro" id="IPR002758">
    <property type="entry name" value="Cation_antiport_E"/>
</dbReference>
<dbReference type="PANTHER" id="PTHR34584:SF1">
    <property type="entry name" value="NA(+)_H(+) ANTIPORTER SUBUNIT E1"/>
    <property type="match status" value="1"/>
</dbReference>
<dbReference type="Pfam" id="PF01899">
    <property type="entry name" value="MNHE"/>
    <property type="match status" value="1"/>
</dbReference>
<gene>
    <name evidence="7" type="ORF">SAMN05216481_10652</name>
</gene>
<evidence type="ECO:0000256" key="6">
    <source>
        <dbReference type="ARBA" id="ARBA00023136"/>
    </source>
</evidence>
<sequence length="136" mass="14921">MTARQPARLRRAAVRWARVVAFLGHYGVRFLHANVTVAREIVTPGSGLAPVVVEMRLRCRTTAETTVLAHLITLTPGTLVLEVRTEPPTLFVHGMHAADAGRFLGELGDLEDRLLTALRPPDSRAARGTRRQEGNP</sequence>
<keyword evidence="4" id="KW-0812">Transmembrane</keyword>
<evidence type="ECO:0000313" key="7">
    <source>
        <dbReference type="EMBL" id="SEQ32699.1"/>
    </source>
</evidence>
<dbReference type="GO" id="GO:0005886">
    <property type="term" value="C:plasma membrane"/>
    <property type="evidence" value="ECO:0007669"/>
    <property type="project" value="UniProtKB-SubCell"/>
</dbReference>
<dbReference type="GO" id="GO:0008324">
    <property type="term" value="F:monoatomic cation transmembrane transporter activity"/>
    <property type="evidence" value="ECO:0007669"/>
    <property type="project" value="InterPro"/>
</dbReference>
<name>A0A1H9F4A3_9ACTN</name>
<evidence type="ECO:0000256" key="3">
    <source>
        <dbReference type="ARBA" id="ARBA00022475"/>
    </source>
</evidence>
<proteinExistence type="inferred from homology"/>
<dbReference type="PANTHER" id="PTHR34584">
    <property type="entry name" value="NA(+)/H(+) ANTIPORTER SUBUNIT E1"/>
    <property type="match status" value="1"/>
</dbReference>
<keyword evidence="8" id="KW-1185">Reference proteome</keyword>
<dbReference type="EMBL" id="FOET01000006">
    <property type="protein sequence ID" value="SEQ32699.1"/>
    <property type="molecule type" value="Genomic_DNA"/>
</dbReference>
<keyword evidence="6" id="KW-0472">Membrane</keyword>
<dbReference type="Proteomes" id="UP000199055">
    <property type="component" value="Unassembled WGS sequence"/>
</dbReference>
<comment type="subcellular location">
    <subcellularLocation>
        <location evidence="1">Cell membrane</location>
        <topology evidence="1">Multi-pass membrane protein</topology>
    </subcellularLocation>
</comment>
<evidence type="ECO:0000256" key="2">
    <source>
        <dbReference type="ARBA" id="ARBA00006228"/>
    </source>
</evidence>
<comment type="similarity">
    <text evidence="2">Belongs to the CPA3 antiporters (TC 2.A.63) subunit E family.</text>
</comment>
<accession>A0A1H9F4A3</accession>
<keyword evidence="3" id="KW-1003">Cell membrane</keyword>
<dbReference type="AlphaFoldDB" id="A0A1H9F4A3"/>
<evidence type="ECO:0000256" key="1">
    <source>
        <dbReference type="ARBA" id="ARBA00004651"/>
    </source>
</evidence>